<evidence type="ECO:0000313" key="8">
    <source>
        <dbReference type="EMBL" id="KAF2110412.1"/>
    </source>
</evidence>
<sequence>MQNEIEVPVQSTEGPAEEVRTPTLISPPESKTPPTATHKRTQADFASNGHDRNSEPVDPSALSRALEHFEQAGRVRERTPTASPSRKRPRIYGDRYDAAHRFVPNAQLANTKFRFIPNRSGQDLQASYSLLHEDGSPATPSKSVKRTPHHELNFQQTDHANSTYSTVLRHELFEGSVPQVLPQSLSPTDSAHLRHSGRSHTPPARTTSTLPAPNLTPSTPHKNLFSYQSPRHSYSGQPTPSRTPQSRHGINLNARSEMYSISPVKYGSQRMLLSPQKTPRAVAKVPYKVLDAPDLADDFYLNLVDWGSQNTLGVGLGSCVYMWNSNSGRVTKLCELNDDTVTSVNWIQRGSHIAIGTNRGHVQIWDAQSQRRLRTMLGHTARVGALAWNEHILTSGSRDRTIYHRDVRQPDQWMRKLVGHKQEVCGLKWNSDDRQLASGGNDNKLMIWENLNSEPTYKFSEHQAAVKAIAWSPHQRGLLASGGGTADRTIKFWNTLISSSGPSAASLAAASAAASASGAGSVPNSPTAPANLLNSLDTGSQVCNLAWSKNSNEIVSTHGYSQNQIIVWKYPSMQQVVSLTGHTYRVLYLAMSPDGQVIVTGAGDETLRFWNAFKKKERTGGLNTLDNWGVIR</sequence>
<dbReference type="Pfam" id="PF24807">
    <property type="entry name" value="WD40_CDC20-Fz"/>
    <property type="match status" value="1"/>
</dbReference>
<evidence type="ECO:0000256" key="5">
    <source>
        <dbReference type="PROSITE-ProRule" id="PRU00221"/>
    </source>
</evidence>
<dbReference type="SUPFAM" id="SSF50978">
    <property type="entry name" value="WD40 repeat-like"/>
    <property type="match status" value="1"/>
</dbReference>
<dbReference type="Proteomes" id="UP000799770">
    <property type="component" value="Unassembled WGS sequence"/>
</dbReference>
<protein>
    <submittedName>
        <fullName evidence="8">WD40-repeat-containing domain protein</fullName>
    </submittedName>
</protein>
<feature type="repeat" description="WD" evidence="5">
    <location>
        <begin position="417"/>
        <end position="458"/>
    </location>
</feature>
<feature type="compositionally biased region" description="Basic and acidic residues" evidence="6">
    <location>
        <begin position="65"/>
        <end position="79"/>
    </location>
</feature>
<feature type="region of interest" description="Disordered" evidence="6">
    <location>
        <begin position="180"/>
        <end position="248"/>
    </location>
</feature>
<evidence type="ECO:0000259" key="7">
    <source>
        <dbReference type="Pfam" id="PF24807"/>
    </source>
</evidence>
<proteinExistence type="inferred from homology"/>
<reference evidence="8" key="1">
    <citation type="journal article" date="2020" name="Stud. Mycol.">
        <title>101 Dothideomycetes genomes: a test case for predicting lifestyles and emergence of pathogens.</title>
        <authorList>
            <person name="Haridas S."/>
            <person name="Albert R."/>
            <person name="Binder M."/>
            <person name="Bloem J."/>
            <person name="Labutti K."/>
            <person name="Salamov A."/>
            <person name="Andreopoulos B."/>
            <person name="Baker S."/>
            <person name="Barry K."/>
            <person name="Bills G."/>
            <person name="Bluhm B."/>
            <person name="Cannon C."/>
            <person name="Castanera R."/>
            <person name="Culley D."/>
            <person name="Daum C."/>
            <person name="Ezra D."/>
            <person name="Gonzalez J."/>
            <person name="Henrissat B."/>
            <person name="Kuo A."/>
            <person name="Liang C."/>
            <person name="Lipzen A."/>
            <person name="Lutzoni F."/>
            <person name="Magnuson J."/>
            <person name="Mondo S."/>
            <person name="Nolan M."/>
            <person name="Ohm R."/>
            <person name="Pangilinan J."/>
            <person name="Park H.-J."/>
            <person name="Ramirez L."/>
            <person name="Alfaro M."/>
            <person name="Sun H."/>
            <person name="Tritt A."/>
            <person name="Yoshinaga Y."/>
            <person name="Zwiers L.-H."/>
            <person name="Turgeon B."/>
            <person name="Goodwin S."/>
            <person name="Spatafora J."/>
            <person name="Crous P."/>
            <person name="Grigoriev I."/>
        </authorList>
    </citation>
    <scope>NUCLEOTIDE SEQUENCE</scope>
    <source>
        <strain evidence="8">CBS 627.86</strain>
    </source>
</reference>
<dbReference type="GO" id="GO:0031145">
    <property type="term" value="P:anaphase-promoting complex-dependent catabolic process"/>
    <property type="evidence" value="ECO:0007669"/>
    <property type="project" value="TreeGrafter"/>
</dbReference>
<evidence type="ECO:0000313" key="9">
    <source>
        <dbReference type="Proteomes" id="UP000799770"/>
    </source>
</evidence>
<dbReference type="InterPro" id="IPR036322">
    <property type="entry name" value="WD40_repeat_dom_sf"/>
</dbReference>
<keyword evidence="3" id="KW-0677">Repeat</keyword>
<feature type="repeat" description="WD" evidence="5">
    <location>
        <begin position="579"/>
        <end position="611"/>
    </location>
</feature>
<feature type="region of interest" description="Disordered" evidence="6">
    <location>
        <begin position="1"/>
        <end position="91"/>
    </location>
</feature>
<feature type="domain" description="CDC20/Fizzy WD40" evidence="7">
    <location>
        <begin position="290"/>
        <end position="610"/>
    </location>
</feature>
<dbReference type="AlphaFoldDB" id="A0A6A5YTF4"/>
<feature type="compositionally biased region" description="Polar residues" evidence="6">
    <location>
        <begin position="1"/>
        <end position="13"/>
    </location>
</feature>
<dbReference type="GO" id="GO:0005680">
    <property type="term" value="C:anaphase-promoting complex"/>
    <property type="evidence" value="ECO:0007669"/>
    <property type="project" value="TreeGrafter"/>
</dbReference>
<dbReference type="PROSITE" id="PS50082">
    <property type="entry name" value="WD_REPEATS_2"/>
    <property type="match status" value="3"/>
</dbReference>
<dbReference type="PANTHER" id="PTHR19918">
    <property type="entry name" value="CELL DIVISION CYCLE 20 CDC20 FIZZY -RELATED"/>
    <property type="match status" value="1"/>
</dbReference>
<accession>A0A6A5YTF4</accession>
<keyword evidence="9" id="KW-1185">Reference proteome</keyword>
<gene>
    <name evidence="8" type="ORF">BDV96DRAFT_603992</name>
</gene>
<keyword evidence="4" id="KW-0131">Cell cycle</keyword>
<feature type="compositionally biased region" description="Polar residues" evidence="6">
    <location>
        <begin position="204"/>
        <end position="248"/>
    </location>
</feature>
<evidence type="ECO:0000256" key="2">
    <source>
        <dbReference type="ARBA" id="ARBA00022574"/>
    </source>
</evidence>
<comment type="similarity">
    <text evidence="1">Belongs to the WD repeat CDC20/Fizzy family.</text>
</comment>
<dbReference type="EMBL" id="ML977338">
    <property type="protein sequence ID" value="KAF2110412.1"/>
    <property type="molecule type" value="Genomic_DNA"/>
</dbReference>
<dbReference type="CDD" id="cd00200">
    <property type="entry name" value="WD40"/>
    <property type="match status" value="1"/>
</dbReference>
<dbReference type="Gene3D" id="2.130.10.10">
    <property type="entry name" value="YVTN repeat-like/Quinoprotein amine dehydrogenase"/>
    <property type="match status" value="1"/>
</dbReference>
<dbReference type="GO" id="GO:0010997">
    <property type="term" value="F:anaphase-promoting complex binding"/>
    <property type="evidence" value="ECO:0007669"/>
    <property type="project" value="InterPro"/>
</dbReference>
<dbReference type="GO" id="GO:1990757">
    <property type="term" value="F:ubiquitin ligase activator activity"/>
    <property type="evidence" value="ECO:0007669"/>
    <property type="project" value="TreeGrafter"/>
</dbReference>
<name>A0A6A5YTF4_9PLEO</name>
<feature type="repeat" description="WD" evidence="5">
    <location>
        <begin position="334"/>
        <end position="375"/>
    </location>
</feature>
<dbReference type="InterPro" id="IPR056150">
    <property type="entry name" value="WD40_CDC20-Fz"/>
</dbReference>
<keyword evidence="2 5" id="KW-0853">WD repeat</keyword>
<dbReference type="InterPro" id="IPR033010">
    <property type="entry name" value="Cdc20/Fizzy"/>
</dbReference>
<dbReference type="InterPro" id="IPR015943">
    <property type="entry name" value="WD40/YVTN_repeat-like_dom_sf"/>
</dbReference>
<evidence type="ECO:0000256" key="3">
    <source>
        <dbReference type="ARBA" id="ARBA00022737"/>
    </source>
</evidence>
<evidence type="ECO:0000256" key="1">
    <source>
        <dbReference type="ARBA" id="ARBA00006445"/>
    </source>
</evidence>
<dbReference type="SMART" id="SM00320">
    <property type="entry name" value="WD40"/>
    <property type="match status" value="6"/>
</dbReference>
<dbReference type="PANTHER" id="PTHR19918:SF1">
    <property type="entry name" value="FIZZY-RELATED PROTEIN HOMOLOG"/>
    <property type="match status" value="1"/>
</dbReference>
<organism evidence="8 9">
    <name type="scientific">Lophiotrema nucula</name>
    <dbReference type="NCBI Taxonomy" id="690887"/>
    <lineage>
        <taxon>Eukaryota</taxon>
        <taxon>Fungi</taxon>
        <taxon>Dikarya</taxon>
        <taxon>Ascomycota</taxon>
        <taxon>Pezizomycotina</taxon>
        <taxon>Dothideomycetes</taxon>
        <taxon>Pleosporomycetidae</taxon>
        <taxon>Pleosporales</taxon>
        <taxon>Lophiotremataceae</taxon>
        <taxon>Lophiotrema</taxon>
    </lineage>
</organism>
<evidence type="ECO:0000256" key="6">
    <source>
        <dbReference type="SAM" id="MobiDB-lite"/>
    </source>
</evidence>
<dbReference type="PROSITE" id="PS50294">
    <property type="entry name" value="WD_REPEATS_REGION"/>
    <property type="match status" value="2"/>
</dbReference>
<dbReference type="GO" id="GO:1905786">
    <property type="term" value="P:positive regulation of anaphase-promoting complex-dependent catabolic process"/>
    <property type="evidence" value="ECO:0007669"/>
    <property type="project" value="TreeGrafter"/>
</dbReference>
<dbReference type="OrthoDB" id="10263272at2759"/>
<dbReference type="InterPro" id="IPR001680">
    <property type="entry name" value="WD40_rpt"/>
</dbReference>
<evidence type="ECO:0000256" key="4">
    <source>
        <dbReference type="ARBA" id="ARBA00023306"/>
    </source>
</evidence>